<keyword evidence="3 4" id="KW-0472">Membrane</keyword>
<proteinExistence type="predicted"/>
<dbReference type="PANTHER" id="PTHR23523:SF2">
    <property type="entry name" value="2-NITROIMIDAZOLE TRANSPORTER"/>
    <property type="match status" value="1"/>
</dbReference>
<feature type="transmembrane region" description="Helical" evidence="4">
    <location>
        <begin position="346"/>
        <end position="362"/>
    </location>
</feature>
<dbReference type="SUPFAM" id="SSF103473">
    <property type="entry name" value="MFS general substrate transporter"/>
    <property type="match status" value="1"/>
</dbReference>
<sequence length="403" mass="42045">MSVLSKMSSRAHPLNPFWIIAGILVFSTTLRGTFTAVGPLLDVLRDTFGMGASEAGLLITLPLLVFCVVSPFAALLAREYGLERALLLALLVMIGGILVRSAGPSWGLFLGTCLLGAGIALGNTLLPSLIKRDFPDQLTKLTAIYSIAMGIASALGSAAVVPLAHSFNWQISLAAFVVLPAASVLLWLPQLYRHTPVSPGTATPPHGGAVWRSPLAWQVTLFFGVNSFVYYAITAWLPSILVAQGFSSTEAGSLHGIMQLATAFPALVIVPIVQRAKDQRGLAIGLAASGLIALVGLLLMPTFALLWVVLFGFGIGGAFILALAFIGLRTRTAQQTASLSGMTQSIGYLMSATAPVLIGALRDKLGSWQPTLVACIALCAVLALLALGAGRSLQIGTQSASKS</sequence>
<feature type="transmembrane region" description="Helical" evidence="4">
    <location>
        <begin position="215"/>
        <end position="233"/>
    </location>
</feature>
<evidence type="ECO:0000256" key="1">
    <source>
        <dbReference type="ARBA" id="ARBA00022692"/>
    </source>
</evidence>
<gene>
    <name evidence="6" type="ORF">N8A98_01135</name>
</gene>
<dbReference type="EMBL" id="CP104964">
    <property type="protein sequence ID" value="UXN68144.1"/>
    <property type="molecule type" value="Genomic_DNA"/>
</dbReference>
<feature type="transmembrane region" description="Helical" evidence="4">
    <location>
        <begin position="142"/>
        <end position="161"/>
    </location>
</feature>
<evidence type="ECO:0000259" key="5">
    <source>
        <dbReference type="PROSITE" id="PS50850"/>
    </source>
</evidence>
<protein>
    <submittedName>
        <fullName evidence="6">MFS transporter</fullName>
    </submittedName>
</protein>
<dbReference type="RefSeq" id="WP_262165835.1">
    <property type="nucleotide sequence ID" value="NZ_CP104964.1"/>
</dbReference>
<dbReference type="InterPro" id="IPR036259">
    <property type="entry name" value="MFS_trans_sf"/>
</dbReference>
<evidence type="ECO:0000256" key="3">
    <source>
        <dbReference type="ARBA" id="ARBA00023136"/>
    </source>
</evidence>
<feature type="transmembrane region" description="Helical" evidence="4">
    <location>
        <begin position="253"/>
        <end position="273"/>
    </location>
</feature>
<feature type="transmembrane region" description="Helical" evidence="4">
    <location>
        <begin position="84"/>
        <end position="102"/>
    </location>
</feature>
<dbReference type="InterPro" id="IPR011701">
    <property type="entry name" value="MFS"/>
</dbReference>
<dbReference type="Proteomes" id="UP001061862">
    <property type="component" value="Plasmid p_unnamed1"/>
</dbReference>
<evidence type="ECO:0000313" key="6">
    <source>
        <dbReference type="EMBL" id="UXN68144.1"/>
    </source>
</evidence>
<reference evidence="6 7" key="1">
    <citation type="submission" date="2022-09" db="EMBL/GenBank/DDBJ databases">
        <title>Interaction between co-microsymbionts with complementary sets of symbiotic genes in legume-rhizobium systems.</title>
        <authorList>
            <person name="Safronova V."/>
            <person name="Sazanova A."/>
            <person name="Afonin A."/>
            <person name="Chirak E."/>
        </authorList>
    </citation>
    <scope>NUCLEOTIDE SEQUENCE [LARGE SCALE GENOMIC DNA]</scope>
    <source>
        <strain evidence="6 7">A18/4-1</strain>
        <plasmid evidence="6 7">p_unnamed1</plasmid>
    </source>
</reference>
<keyword evidence="6" id="KW-0614">Plasmid</keyword>
<geneLocation type="plasmid" evidence="6 7">
    <name>p_unnamed1</name>
</geneLocation>
<dbReference type="InterPro" id="IPR052524">
    <property type="entry name" value="MFS_Cyanate_Porter"/>
</dbReference>
<dbReference type="PANTHER" id="PTHR23523">
    <property type="match status" value="1"/>
</dbReference>
<feature type="transmembrane region" description="Helical" evidence="4">
    <location>
        <begin position="280"/>
        <end position="299"/>
    </location>
</feature>
<feature type="domain" description="Major facilitator superfamily (MFS) profile" evidence="5">
    <location>
        <begin position="1"/>
        <end position="394"/>
    </location>
</feature>
<dbReference type="PROSITE" id="PS50850">
    <property type="entry name" value="MFS"/>
    <property type="match status" value="1"/>
</dbReference>
<dbReference type="InterPro" id="IPR020846">
    <property type="entry name" value="MFS_dom"/>
</dbReference>
<keyword evidence="1 4" id="KW-0812">Transmembrane</keyword>
<dbReference type="Gene3D" id="1.20.1250.20">
    <property type="entry name" value="MFS general substrate transporter like domains"/>
    <property type="match status" value="1"/>
</dbReference>
<evidence type="ECO:0000256" key="2">
    <source>
        <dbReference type="ARBA" id="ARBA00022989"/>
    </source>
</evidence>
<keyword evidence="2 4" id="KW-1133">Transmembrane helix</keyword>
<feature type="transmembrane region" description="Helical" evidence="4">
    <location>
        <begin position="108"/>
        <end position="130"/>
    </location>
</feature>
<evidence type="ECO:0000256" key="4">
    <source>
        <dbReference type="SAM" id="Phobius"/>
    </source>
</evidence>
<feature type="transmembrane region" description="Helical" evidence="4">
    <location>
        <begin position="167"/>
        <end position="188"/>
    </location>
</feature>
<accession>A0ABY6C7M9</accession>
<keyword evidence="7" id="KW-1185">Reference proteome</keyword>
<feature type="transmembrane region" description="Helical" evidence="4">
    <location>
        <begin position="305"/>
        <end position="326"/>
    </location>
</feature>
<feature type="transmembrane region" description="Helical" evidence="4">
    <location>
        <begin position="55"/>
        <end position="77"/>
    </location>
</feature>
<dbReference type="Pfam" id="PF07690">
    <property type="entry name" value="MFS_1"/>
    <property type="match status" value="1"/>
</dbReference>
<evidence type="ECO:0000313" key="7">
    <source>
        <dbReference type="Proteomes" id="UP001061862"/>
    </source>
</evidence>
<feature type="transmembrane region" description="Helical" evidence="4">
    <location>
        <begin position="368"/>
        <end position="389"/>
    </location>
</feature>
<name>A0ABY6C7M9_9HYPH</name>
<organism evidence="6 7">
    <name type="scientific">Devosia neptuniae</name>
    <dbReference type="NCBI Taxonomy" id="191302"/>
    <lineage>
        <taxon>Bacteria</taxon>
        <taxon>Pseudomonadati</taxon>
        <taxon>Pseudomonadota</taxon>
        <taxon>Alphaproteobacteria</taxon>
        <taxon>Hyphomicrobiales</taxon>
        <taxon>Devosiaceae</taxon>
        <taxon>Devosia</taxon>
    </lineage>
</organism>